<protein>
    <recommendedName>
        <fullName evidence="5">4Fe-4S ferredoxin-type domain-containing protein</fullName>
    </recommendedName>
</protein>
<feature type="domain" description="4Fe-4S ferredoxin-type" evidence="5">
    <location>
        <begin position="164"/>
        <end position="195"/>
    </location>
</feature>
<dbReference type="AlphaFoldDB" id="W4LU95"/>
<keyword evidence="4" id="KW-0411">Iron-sulfur</keyword>
<dbReference type="HOGENOM" id="CLU_077329_0_1_7"/>
<dbReference type="GO" id="GO:0051539">
    <property type="term" value="F:4 iron, 4 sulfur cluster binding"/>
    <property type="evidence" value="ECO:0007669"/>
    <property type="project" value="UniProtKB-KW"/>
</dbReference>
<proteinExistence type="predicted"/>
<dbReference type="PROSITE" id="PS00198">
    <property type="entry name" value="4FE4S_FER_1"/>
    <property type="match status" value="2"/>
</dbReference>
<reference evidence="6 7" key="1">
    <citation type="journal article" date="2014" name="Nature">
        <title>An environmental bacterial taxon with a large and distinct metabolic repertoire.</title>
        <authorList>
            <person name="Wilson M.C."/>
            <person name="Mori T."/>
            <person name="Ruckert C."/>
            <person name="Uria A.R."/>
            <person name="Helf M.J."/>
            <person name="Takada K."/>
            <person name="Gernert C."/>
            <person name="Steffens U.A."/>
            <person name="Heycke N."/>
            <person name="Schmitt S."/>
            <person name="Rinke C."/>
            <person name="Helfrich E.J."/>
            <person name="Brachmann A.O."/>
            <person name="Gurgui C."/>
            <person name="Wakimoto T."/>
            <person name="Kracht M."/>
            <person name="Crusemann M."/>
            <person name="Hentschel U."/>
            <person name="Abe I."/>
            <person name="Matsunaga S."/>
            <person name="Kalinowski J."/>
            <person name="Takeyama H."/>
            <person name="Piel J."/>
        </authorList>
    </citation>
    <scope>NUCLEOTIDE SEQUENCE [LARGE SCALE GENOMIC DNA]</scope>
    <source>
        <strain evidence="7">TSY2</strain>
    </source>
</reference>
<evidence type="ECO:0000313" key="7">
    <source>
        <dbReference type="Proteomes" id="UP000019140"/>
    </source>
</evidence>
<dbReference type="InterPro" id="IPR017900">
    <property type="entry name" value="4Fe4S_Fe_S_CS"/>
</dbReference>
<evidence type="ECO:0000256" key="1">
    <source>
        <dbReference type="ARBA" id="ARBA00022485"/>
    </source>
</evidence>
<dbReference type="PANTHER" id="PTHR24960:SF79">
    <property type="entry name" value="PHOTOSYSTEM I IRON-SULFUR CENTER"/>
    <property type="match status" value="1"/>
</dbReference>
<dbReference type="GO" id="GO:0046872">
    <property type="term" value="F:metal ion binding"/>
    <property type="evidence" value="ECO:0007669"/>
    <property type="project" value="UniProtKB-KW"/>
</dbReference>
<feature type="domain" description="4Fe-4S ferredoxin-type" evidence="5">
    <location>
        <begin position="47"/>
        <end position="76"/>
    </location>
</feature>
<feature type="domain" description="4Fe-4S ferredoxin-type" evidence="5">
    <location>
        <begin position="127"/>
        <end position="163"/>
    </location>
</feature>
<gene>
    <name evidence="6" type="ORF">ETSY2_37965</name>
</gene>
<dbReference type="Proteomes" id="UP000019140">
    <property type="component" value="Unassembled WGS sequence"/>
</dbReference>
<dbReference type="EMBL" id="AZHX01001667">
    <property type="protein sequence ID" value="ETX00997.1"/>
    <property type="molecule type" value="Genomic_DNA"/>
</dbReference>
<dbReference type="PANTHER" id="PTHR24960">
    <property type="entry name" value="PHOTOSYSTEM I IRON-SULFUR CENTER-RELATED"/>
    <property type="match status" value="1"/>
</dbReference>
<comment type="caution">
    <text evidence="6">The sequence shown here is derived from an EMBL/GenBank/DDBJ whole genome shotgun (WGS) entry which is preliminary data.</text>
</comment>
<name>W4LU95_9BACT</name>
<evidence type="ECO:0000256" key="3">
    <source>
        <dbReference type="ARBA" id="ARBA00023004"/>
    </source>
</evidence>
<keyword evidence="1" id="KW-0004">4Fe-4S</keyword>
<dbReference type="SUPFAM" id="SSF54862">
    <property type="entry name" value="4Fe-4S ferredoxins"/>
    <property type="match status" value="1"/>
</dbReference>
<evidence type="ECO:0000313" key="6">
    <source>
        <dbReference type="EMBL" id="ETX00997.1"/>
    </source>
</evidence>
<sequence length="197" mass="21188">MVSRRRFLLQGMGFLASGLFLAHRLVGTRITASASARPPLRPPTASPDDARFRASCIRCGLCGTVCENGCIQFFGLDEGQWGVLTPYIDARQRSCTLCMRCTRVCPTGALSPVEHDLDAIAESVRMGTAVVDPDRCLSYLGRVCGYCHDACPLPQKAIRLTPPAKPVVIADGCVGCGRCVEFCPQTPTAIDVRPVSI</sequence>
<evidence type="ECO:0000256" key="4">
    <source>
        <dbReference type="ARBA" id="ARBA00023014"/>
    </source>
</evidence>
<dbReference type="Gene3D" id="3.30.70.20">
    <property type="match status" value="2"/>
</dbReference>
<keyword evidence="7" id="KW-1185">Reference proteome</keyword>
<organism evidence="6 7">
    <name type="scientific">Candidatus Entotheonella gemina</name>
    <dbReference type="NCBI Taxonomy" id="1429439"/>
    <lineage>
        <taxon>Bacteria</taxon>
        <taxon>Pseudomonadati</taxon>
        <taxon>Nitrospinota/Tectimicrobiota group</taxon>
        <taxon>Candidatus Tectimicrobiota</taxon>
        <taxon>Candidatus Entotheonellia</taxon>
        <taxon>Candidatus Entotheonellales</taxon>
        <taxon>Candidatus Entotheonellaceae</taxon>
        <taxon>Candidatus Entotheonella</taxon>
    </lineage>
</organism>
<keyword evidence="3" id="KW-0408">Iron</keyword>
<keyword evidence="2" id="KW-0479">Metal-binding</keyword>
<evidence type="ECO:0000256" key="2">
    <source>
        <dbReference type="ARBA" id="ARBA00022723"/>
    </source>
</evidence>
<dbReference type="Pfam" id="PF12838">
    <property type="entry name" value="Fer4_7"/>
    <property type="match status" value="2"/>
</dbReference>
<dbReference type="InterPro" id="IPR050157">
    <property type="entry name" value="PSI_iron-sulfur_center"/>
</dbReference>
<evidence type="ECO:0000259" key="5">
    <source>
        <dbReference type="PROSITE" id="PS51379"/>
    </source>
</evidence>
<dbReference type="PROSITE" id="PS51379">
    <property type="entry name" value="4FE4S_FER_2"/>
    <property type="match status" value="4"/>
</dbReference>
<dbReference type="InterPro" id="IPR017896">
    <property type="entry name" value="4Fe4S_Fe-S-bd"/>
</dbReference>
<feature type="domain" description="4Fe-4S ferredoxin-type" evidence="5">
    <location>
        <begin position="84"/>
        <end position="115"/>
    </location>
</feature>
<accession>W4LU95</accession>
<dbReference type="CDD" id="cd16373">
    <property type="entry name" value="DMSOR_beta_like"/>
    <property type="match status" value="1"/>
</dbReference>